<protein>
    <submittedName>
        <fullName evidence="1">YabP/YqfC family sporulation protein</fullName>
    </submittedName>
</protein>
<organism evidence="1 2">
    <name type="scientific">Ventrimonas faecis</name>
    <dbReference type="NCBI Taxonomy" id="3133170"/>
    <lineage>
        <taxon>Bacteria</taxon>
        <taxon>Bacillati</taxon>
        <taxon>Bacillota</taxon>
        <taxon>Clostridia</taxon>
        <taxon>Lachnospirales</taxon>
        <taxon>Lachnospiraceae</taxon>
        <taxon>Ventrimonas</taxon>
    </lineage>
</organism>
<gene>
    <name evidence="1" type="ORF">WMO41_03535</name>
</gene>
<reference evidence="1 2" key="1">
    <citation type="submission" date="2024-03" db="EMBL/GenBank/DDBJ databases">
        <title>Human intestinal bacterial collection.</title>
        <authorList>
            <person name="Pauvert C."/>
            <person name="Hitch T.C.A."/>
            <person name="Clavel T."/>
        </authorList>
    </citation>
    <scope>NUCLEOTIDE SEQUENCE [LARGE SCALE GENOMIC DNA]</scope>
    <source>
        <strain evidence="1 2">CLA-AP-H27</strain>
    </source>
</reference>
<keyword evidence="2" id="KW-1185">Reference proteome</keyword>
<comment type="caution">
    <text evidence="1">The sequence shown here is derived from an EMBL/GenBank/DDBJ whole genome shotgun (WGS) entry which is preliminary data.</text>
</comment>
<evidence type="ECO:0000313" key="2">
    <source>
        <dbReference type="Proteomes" id="UP001437460"/>
    </source>
</evidence>
<dbReference type="Pfam" id="PF07873">
    <property type="entry name" value="YabP"/>
    <property type="match status" value="1"/>
</dbReference>
<dbReference type="InterPro" id="IPR022476">
    <property type="entry name" value="Spore_YabP/YqfC"/>
</dbReference>
<proteinExistence type="predicted"/>
<evidence type="ECO:0000313" key="1">
    <source>
        <dbReference type="EMBL" id="MEQ2562252.1"/>
    </source>
</evidence>
<dbReference type="EMBL" id="JBBMFJ010000004">
    <property type="protein sequence ID" value="MEQ2562252.1"/>
    <property type="molecule type" value="Genomic_DNA"/>
</dbReference>
<sequence length="108" mass="12487">MTRDFFVYFYVKEYSGSGGMLEHAKQSVAEQLKLPGDVMLGEILLSFSGRYSVTVENYRGILLFEENCIRLQGKNCRLQICGKRLNIVYYDRDSMKICGQIQSMEFCD</sequence>
<accession>A0ABV1HIW1</accession>
<dbReference type="Proteomes" id="UP001437460">
    <property type="component" value="Unassembled WGS sequence"/>
</dbReference>
<name>A0ABV1HIW1_9FIRM</name>